<reference evidence="1 2" key="1">
    <citation type="submission" date="2024-05" db="EMBL/GenBank/DDBJ databases">
        <title>A draft genome resource for the thread blight pathogen Marasmius tenuissimus strain MS-2.</title>
        <authorList>
            <person name="Yulfo-Soto G.E."/>
            <person name="Baruah I.K."/>
            <person name="Amoako-Attah I."/>
            <person name="Bukari Y."/>
            <person name="Meinhardt L.W."/>
            <person name="Bailey B.A."/>
            <person name="Cohen S.P."/>
        </authorList>
    </citation>
    <scope>NUCLEOTIDE SEQUENCE [LARGE SCALE GENOMIC DNA]</scope>
    <source>
        <strain evidence="1 2">MS-2</strain>
    </source>
</reference>
<sequence>MTAPHDGKGTAPSHLAECLTHELPDAALPEEQTRCVATKKLISKASNGGILQQRLKLYTNFKNCKAAVENFSKEDVERDVLRITMLDAPAAKRLCDVLRTKRWLLRGCLDAQTCFWRRFRGNDMDFGTTAYRRVLETKSQEVQVLLSATEERLQELYLTHLDALWVLDGKPPSGNVTQFSEPCCEYPDVVVRETYTPSAPTKPPSSNAITDPVEAAAKEKRYAMIIGIWDYIATMCTPPESSSFYERLAIVHAHIARCIISDPSLLFAAQKYRTVEDFLRDLDHDLPVLERLMEILSERNVHCVRAAIDDVIRDPKDDSEHIAFLGGRLYKDLSSSPWPFRAWGHWAVFFPSSCLCAVQKGFLTATEISLSSKFMQLHGVIPPSNHPKVIRTNLEILNLCGIHLGPLDPVELRHCIQKRNTTNGQPVWVETHNAISISGSIPIDEPISPLFISACMRHPDLMIKIRRGAHDIVANFPEGLWSSRTRHASSCESLERTPWRIIPPSDRTLDDAQHSLSNGMPLKDCLDFAVLDGTDCDFDHALGKLAKICLDIHGVKDLRSLYDRYIRSYVREGDLSTDENRELTSINCVPEERWLMRMHLLGVVLPTSAEEQRRFERRFCNRL</sequence>
<comment type="caution">
    <text evidence="1">The sequence shown here is derived from an EMBL/GenBank/DDBJ whole genome shotgun (WGS) entry which is preliminary data.</text>
</comment>
<gene>
    <name evidence="1" type="ORF">AAF712_001764</name>
</gene>
<dbReference type="EMBL" id="JBBXMP010000004">
    <property type="protein sequence ID" value="KAL0071199.1"/>
    <property type="molecule type" value="Genomic_DNA"/>
</dbReference>
<organism evidence="1 2">
    <name type="scientific">Marasmius tenuissimus</name>
    <dbReference type="NCBI Taxonomy" id="585030"/>
    <lineage>
        <taxon>Eukaryota</taxon>
        <taxon>Fungi</taxon>
        <taxon>Dikarya</taxon>
        <taxon>Basidiomycota</taxon>
        <taxon>Agaricomycotina</taxon>
        <taxon>Agaricomycetes</taxon>
        <taxon>Agaricomycetidae</taxon>
        <taxon>Agaricales</taxon>
        <taxon>Marasmiineae</taxon>
        <taxon>Marasmiaceae</taxon>
        <taxon>Marasmius</taxon>
    </lineage>
</organism>
<protein>
    <submittedName>
        <fullName evidence="1">Uncharacterized protein</fullName>
    </submittedName>
</protein>
<evidence type="ECO:0000313" key="1">
    <source>
        <dbReference type="EMBL" id="KAL0071199.1"/>
    </source>
</evidence>
<name>A0ABR3AE06_9AGAR</name>
<keyword evidence="2" id="KW-1185">Reference proteome</keyword>
<accession>A0ABR3AE06</accession>
<evidence type="ECO:0000313" key="2">
    <source>
        <dbReference type="Proteomes" id="UP001437256"/>
    </source>
</evidence>
<dbReference type="Proteomes" id="UP001437256">
    <property type="component" value="Unassembled WGS sequence"/>
</dbReference>
<proteinExistence type="predicted"/>